<keyword evidence="11" id="KW-0934">Plastid</keyword>
<dbReference type="Pfam" id="PF02392">
    <property type="entry name" value="Ycf4"/>
    <property type="match status" value="1"/>
</dbReference>
<evidence type="ECO:0000256" key="5">
    <source>
        <dbReference type="ARBA" id="ARBA00022692"/>
    </source>
</evidence>
<sequence>MTIIIDKFIKLVDSLFSNNMQKPTKTIHVKVDYITGSRRLSNYFLATIIATGGICFLLAGLSSYFSINILFLTNSAQLLFIPQGIIMVFYGTVATLLSIFLWLTILWNVGSGYNEFNQDKGMIIIFRLGFPGKNRNIYLQYYIKEIQAIRIAIREGLNPKREIYLKTKDNREIPLTRVGEPIVLSEAEEKASELAQFLGVVLEGIS</sequence>
<feature type="transmembrane region" description="Helical" evidence="10">
    <location>
        <begin position="85"/>
        <end position="107"/>
    </location>
</feature>
<gene>
    <name evidence="10 11" type="primary">ycf4</name>
</gene>
<dbReference type="PANTHER" id="PTHR33288:SF4">
    <property type="entry name" value="PHOTOSYSTEM I ASSEMBLY PROTEIN YCF4"/>
    <property type="match status" value="1"/>
</dbReference>
<dbReference type="GeneID" id="40138840"/>
<comment type="subcellular location">
    <subcellularLocation>
        <location evidence="10">Cellular thylakoid membrane</location>
        <topology evidence="10">Multi-pass membrane protein</topology>
    </subcellularLocation>
    <subcellularLocation>
        <location evidence="9">Plastid thylakoid membrane</location>
        <topology evidence="9">Multi-pass membrane protein</topology>
    </subcellularLocation>
</comment>
<keyword evidence="5 10" id="KW-0812">Transmembrane</keyword>
<organism evidence="11">
    <name type="scientific">Balbiania investiens</name>
    <dbReference type="NCBI Taxonomy" id="111861"/>
    <lineage>
        <taxon>Eukaryota</taxon>
        <taxon>Rhodophyta</taxon>
        <taxon>Florideophyceae</taxon>
        <taxon>Nemaliophycidae</taxon>
        <taxon>Balbianiales</taxon>
        <taxon>Balbianiaceae</taxon>
        <taxon>Balbiania</taxon>
    </lineage>
</organism>
<evidence type="ECO:0000256" key="4">
    <source>
        <dbReference type="ARBA" id="ARBA00022531"/>
    </source>
</evidence>
<dbReference type="InterPro" id="IPR003359">
    <property type="entry name" value="PSI_Ycf4_assembly"/>
</dbReference>
<feature type="transmembrane region" description="Helical" evidence="10">
    <location>
        <begin position="43"/>
        <end position="65"/>
    </location>
</feature>
<evidence type="ECO:0000256" key="2">
    <source>
        <dbReference type="ARBA" id="ARBA00008198"/>
    </source>
</evidence>
<keyword evidence="4 10" id="KW-0602">Photosynthesis</keyword>
<dbReference type="GO" id="GO:0055035">
    <property type="term" value="C:plastid thylakoid membrane"/>
    <property type="evidence" value="ECO:0007669"/>
    <property type="project" value="UniProtKB-SubCell"/>
</dbReference>
<accession>A0A4D6BNX6</accession>
<protein>
    <recommendedName>
        <fullName evidence="3 10">Photosystem I assembly protein Ycf4</fullName>
    </recommendedName>
</protein>
<dbReference type="GO" id="GO:0015979">
    <property type="term" value="P:photosynthesis"/>
    <property type="evidence" value="ECO:0007669"/>
    <property type="project" value="UniProtKB-UniRule"/>
</dbReference>
<evidence type="ECO:0000256" key="6">
    <source>
        <dbReference type="ARBA" id="ARBA00022989"/>
    </source>
</evidence>
<keyword evidence="8 10" id="KW-0472">Membrane</keyword>
<dbReference type="AlphaFoldDB" id="A0A4D6BNX6"/>
<keyword evidence="6 10" id="KW-1133">Transmembrane helix</keyword>
<evidence type="ECO:0000256" key="7">
    <source>
        <dbReference type="ARBA" id="ARBA00023078"/>
    </source>
</evidence>
<evidence type="ECO:0000256" key="9">
    <source>
        <dbReference type="ARBA" id="ARBA00046286"/>
    </source>
</evidence>
<dbReference type="HAMAP" id="MF_00437">
    <property type="entry name" value="Ycf4"/>
    <property type="match status" value="1"/>
</dbReference>
<dbReference type="PANTHER" id="PTHR33288">
    <property type="match status" value="1"/>
</dbReference>
<geneLocation type="plastid" evidence="11"/>
<dbReference type="EMBL" id="MH026108">
    <property type="protein sequence ID" value="QBX88679.1"/>
    <property type="molecule type" value="Genomic_DNA"/>
</dbReference>
<comment type="similarity">
    <text evidence="2 10">Belongs to the Ycf4 family.</text>
</comment>
<evidence type="ECO:0000256" key="10">
    <source>
        <dbReference type="HAMAP-Rule" id="MF_00437"/>
    </source>
</evidence>
<comment type="function">
    <text evidence="1 10">Seems to be required for the assembly of the photosystem I complex.</text>
</comment>
<dbReference type="GO" id="GO:0009522">
    <property type="term" value="C:photosystem I"/>
    <property type="evidence" value="ECO:0007669"/>
    <property type="project" value="InterPro"/>
</dbReference>
<proteinExistence type="inferred from homology"/>
<dbReference type="NCBIfam" id="NF002712">
    <property type="entry name" value="PRK02542.1"/>
    <property type="match status" value="1"/>
</dbReference>
<keyword evidence="7 10" id="KW-0793">Thylakoid</keyword>
<evidence type="ECO:0000256" key="8">
    <source>
        <dbReference type="ARBA" id="ARBA00023136"/>
    </source>
</evidence>
<evidence type="ECO:0000313" key="11">
    <source>
        <dbReference type="EMBL" id="QBX88679.1"/>
    </source>
</evidence>
<dbReference type="RefSeq" id="YP_009628896.1">
    <property type="nucleotide sequence ID" value="NC_042171.1"/>
</dbReference>
<evidence type="ECO:0000256" key="1">
    <source>
        <dbReference type="ARBA" id="ARBA00002862"/>
    </source>
</evidence>
<reference evidence="11" key="1">
    <citation type="journal article" date="2019" name="Phycologia">
        <title>Chloroplast and mitochondrial genomes of Balbiania investiens (Balbianiales, Nemaliophycidae).</title>
        <authorList>
            <person name="Evans J.R."/>
            <person name="StAmour N."/>
            <person name="Verbruggen H."/>
            <person name="Salomaki E.D."/>
            <person name="Vis M.L."/>
        </authorList>
    </citation>
    <scope>NUCLEOTIDE SEQUENCE</scope>
</reference>
<evidence type="ECO:0000256" key="3">
    <source>
        <dbReference type="ARBA" id="ARBA00015395"/>
    </source>
</evidence>
<name>A0A4D6BNX6_9FLOR</name>